<evidence type="ECO:0000256" key="8">
    <source>
        <dbReference type="ARBA" id="ARBA00023136"/>
    </source>
</evidence>
<gene>
    <name evidence="12" type="ORF">PHAECO_LOCUS3700</name>
</gene>
<dbReference type="InterPro" id="IPR008979">
    <property type="entry name" value="Galactose-bd-like_sf"/>
</dbReference>
<evidence type="ECO:0000256" key="10">
    <source>
        <dbReference type="ARBA" id="ARBA00023180"/>
    </source>
</evidence>
<evidence type="ECO:0000256" key="3">
    <source>
        <dbReference type="ARBA" id="ARBA00022692"/>
    </source>
</evidence>
<keyword evidence="7" id="KW-1133">Transmembrane helix</keyword>
<dbReference type="Proteomes" id="UP001153737">
    <property type="component" value="Chromosome 13"/>
</dbReference>
<dbReference type="Gene3D" id="2.60.120.260">
    <property type="entry name" value="Galactose-binding domain-like"/>
    <property type="match status" value="1"/>
</dbReference>
<reference evidence="12" key="2">
    <citation type="submission" date="2022-10" db="EMBL/GenBank/DDBJ databases">
        <authorList>
            <consortium name="ENA_rothamsted_submissions"/>
            <consortium name="culmorum"/>
            <person name="King R."/>
        </authorList>
    </citation>
    <scope>NUCLEOTIDE SEQUENCE</scope>
</reference>
<dbReference type="InterPro" id="IPR048525">
    <property type="entry name" value="DDR1-2_DS-like"/>
</dbReference>
<dbReference type="SUPFAM" id="SSF49785">
    <property type="entry name" value="Galactose-binding domain-like"/>
    <property type="match status" value="1"/>
</dbReference>
<dbReference type="GO" id="GO:0005524">
    <property type="term" value="F:ATP binding"/>
    <property type="evidence" value="ECO:0007669"/>
    <property type="project" value="UniProtKB-KW"/>
</dbReference>
<keyword evidence="9" id="KW-1015">Disulfide bond</keyword>
<evidence type="ECO:0000313" key="13">
    <source>
        <dbReference type="Proteomes" id="UP001153737"/>
    </source>
</evidence>
<dbReference type="PANTHER" id="PTHR24543:SF291">
    <property type="entry name" value="SMOKE ALARM, ISOFORM D"/>
    <property type="match status" value="1"/>
</dbReference>
<dbReference type="InterPro" id="IPR000421">
    <property type="entry name" value="FA58C"/>
</dbReference>
<keyword evidence="13" id="KW-1185">Reference proteome</keyword>
<organism evidence="12 13">
    <name type="scientific">Phaedon cochleariae</name>
    <name type="common">Mustard beetle</name>
    <dbReference type="NCBI Taxonomy" id="80249"/>
    <lineage>
        <taxon>Eukaryota</taxon>
        <taxon>Metazoa</taxon>
        <taxon>Ecdysozoa</taxon>
        <taxon>Arthropoda</taxon>
        <taxon>Hexapoda</taxon>
        <taxon>Insecta</taxon>
        <taxon>Pterygota</taxon>
        <taxon>Neoptera</taxon>
        <taxon>Endopterygota</taxon>
        <taxon>Coleoptera</taxon>
        <taxon>Polyphaga</taxon>
        <taxon>Cucujiformia</taxon>
        <taxon>Chrysomeloidea</taxon>
        <taxon>Chrysomelidae</taxon>
        <taxon>Chrysomelinae</taxon>
        <taxon>Chrysomelini</taxon>
        <taxon>Phaedon</taxon>
    </lineage>
</organism>
<dbReference type="GO" id="GO:0005886">
    <property type="term" value="C:plasma membrane"/>
    <property type="evidence" value="ECO:0007669"/>
    <property type="project" value="UniProtKB-SubCell"/>
</dbReference>
<evidence type="ECO:0000256" key="6">
    <source>
        <dbReference type="ARBA" id="ARBA00022840"/>
    </source>
</evidence>
<dbReference type="Gene3D" id="2.60.120.1190">
    <property type="match status" value="1"/>
</dbReference>
<accession>A0A9N9SDM9</accession>
<evidence type="ECO:0000313" key="12">
    <source>
        <dbReference type="EMBL" id="CAG9816148.1"/>
    </source>
</evidence>
<evidence type="ECO:0000256" key="4">
    <source>
        <dbReference type="ARBA" id="ARBA00022729"/>
    </source>
</evidence>
<dbReference type="AlphaFoldDB" id="A0A9N9SDM9"/>
<dbReference type="SMART" id="SM00231">
    <property type="entry name" value="FA58C"/>
    <property type="match status" value="1"/>
</dbReference>
<evidence type="ECO:0000256" key="7">
    <source>
        <dbReference type="ARBA" id="ARBA00022989"/>
    </source>
</evidence>
<dbReference type="EMBL" id="OU896719">
    <property type="protein sequence ID" value="CAG9816148.1"/>
    <property type="molecule type" value="Genomic_DNA"/>
</dbReference>
<keyword evidence="10" id="KW-0325">Glycoprotein</keyword>
<dbReference type="PROSITE" id="PS01286">
    <property type="entry name" value="FA58C_2"/>
    <property type="match status" value="1"/>
</dbReference>
<name>A0A9N9SDM9_PHACE</name>
<evidence type="ECO:0000259" key="11">
    <source>
        <dbReference type="PROSITE" id="PS50022"/>
    </source>
</evidence>
<keyword evidence="6" id="KW-0067">ATP-binding</keyword>
<protein>
    <recommendedName>
        <fullName evidence="11">F5/8 type C domain-containing protein</fullName>
    </recommendedName>
</protein>
<evidence type="ECO:0000256" key="5">
    <source>
        <dbReference type="ARBA" id="ARBA00022741"/>
    </source>
</evidence>
<dbReference type="Pfam" id="PF00754">
    <property type="entry name" value="F5_F8_type_C"/>
    <property type="match status" value="1"/>
</dbReference>
<reference evidence="12" key="1">
    <citation type="submission" date="2022-01" db="EMBL/GenBank/DDBJ databases">
        <authorList>
            <person name="King R."/>
        </authorList>
    </citation>
    <scope>NUCLEOTIDE SEQUENCE</scope>
</reference>
<keyword evidence="4" id="KW-0732">Signal</keyword>
<keyword evidence="8" id="KW-0472">Membrane</keyword>
<dbReference type="PANTHER" id="PTHR24543">
    <property type="entry name" value="MULTICOPPER OXIDASE-RELATED"/>
    <property type="match status" value="1"/>
</dbReference>
<keyword evidence="3" id="KW-0812">Transmembrane</keyword>
<comment type="subcellular location">
    <subcellularLocation>
        <location evidence="1">Cell membrane</location>
        <topology evidence="1">Single-pass type I membrane protein</topology>
    </subcellularLocation>
</comment>
<evidence type="ECO:0000256" key="9">
    <source>
        <dbReference type="ARBA" id="ARBA00023157"/>
    </source>
</evidence>
<keyword evidence="5" id="KW-0547">Nucleotide-binding</keyword>
<dbReference type="Pfam" id="PF21114">
    <property type="entry name" value="DDR1-2_DS-like"/>
    <property type="match status" value="1"/>
</dbReference>
<evidence type="ECO:0000256" key="2">
    <source>
        <dbReference type="ARBA" id="ARBA00022475"/>
    </source>
</evidence>
<proteinExistence type="predicted"/>
<dbReference type="PROSITE" id="PS50022">
    <property type="entry name" value="FA58C_3"/>
    <property type="match status" value="1"/>
</dbReference>
<dbReference type="OrthoDB" id="6071166at2759"/>
<sequence length="199" mass="22834">MWGNGRTFEVQIRNEKNGGAWCPKAQISSEVKEYLEVDLQKNHLMTWTETQGRFGNGQGQEYAEAFLVEYWRTTLNQWVTYKDSRGEKVLTGNSNTYLVVRQRLELPFIASKVRFIPYSEHPRTVCMRVELYGCPSEQNVISYEAPRGEVREPDIDLEDISYDGTLSGRMMEGGLGQLVDGLYGDDDYQKQLQGEHSGM</sequence>
<evidence type="ECO:0000256" key="1">
    <source>
        <dbReference type="ARBA" id="ARBA00004251"/>
    </source>
</evidence>
<feature type="domain" description="F5/8 type C" evidence="11">
    <location>
        <begin position="1"/>
        <end position="134"/>
    </location>
</feature>
<keyword evidence="2" id="KW-1003">Cell membrane</keyword>